<evidence type="ECO:0000256" key="2">
    <source>
        <dbReference type="SAM" id="MobiDB-lite"/>
    </source>
</evidence>
<gene>
    <name evidence="5" type="primary">LOC107814968</name>
</gene>
<evidence type="ECO:0000259" key="3">
    <source>
        <dbReference type="PROSITE" id="PS51471"/>
    </source>
</evidence>
<evidence type="ECO:0000313" key="5">
    <source>
        <dbReference type="RefSeq" id="XP_016495955.1"/>
    </source>
</evidence>
<comment type="similarity">
    <text evidence="1">Belongs to the alkB family.</text>
</comment>
<sequence length="475" mass="53942">MFMSSGSRAKRNKNKNWVMAGDFCRRSQDFMAMLRNLSREEILDVLSEGLCPHCEDVIEARVYNLHQRRLDEMSLSDVNVTKSSAEFLHGESSDDVISPKRRLNSYAHTLNSLRSPQVAESTYSGRPKVLVTPSSINNKRSVFNHSNYEIPLSDGLSRSVVGNGLSEAQKELSRFGQVGRRKDFIYYEKVNGKETNILKGLELHTRVFNPDEQREIVEFIYALQRMGQKRQLRARTYSEPRKWMKGKGRVTMQFGCCYNYAVDKDGNPPGIIRDEEVDPLPPLFKKMIRRMVRWHVLPPTCVPNSCIVNIYDEGDCIPPHVDHHDFVRPFCTVSFLAECNILFGTSLKIINPGEFSGPFSLPLPLGSVLILNGNGADVAKHCVPSVPAKRISITFRKMDDRKLPFAYTPDPELSAIEPFVPPSLDKSRIRHHKDGINDNHDKSEYHAESGNKGFSNEDEFPPLGKGNSSNRRSQR</sequence>
<dbReference type="PANTHER" id="PTHR31447">
    <property type="entry name" value="HYDROXYPROLINE-RICH GLYCOPROTEIN FAMILY PROTEIN-RELATED"/>
    <property type="match status" value="1"/>
</dbReference>
<dbReference type="GeneID" id="107814968"/>
<dbReference type="Proteomes" id="UP000790787">
    <property type="component" value="Chromosome 7"/>
</dbReference>
<dbReference type="SMR" id="A0A1S4C497"/>
<dbReference type="GO" id="GO:0003729">
    <property type="term" value="F:mRNA binding"/>
    <property type="evidence" value="ECO:0007669"/>
    <property type="project" value="InterPro"/>
</dbReference>
<dbReference type="InterPro" id="IPR005123">
    <property type="entry name" value="Oxoglu/Fe-dep_dioxygenase_dom"/>
</dbReference>
<accession>A0A1S4C497</accession>
<dbReference type="GO" id="GO:0032451">
    <property type="term" value="F:demethylase activity"/>
    <property type="evidence" value="ECO:0007669"/>
    <property type="project" value="InterPro"/>
</dbReference>
<dbReference type="AlphaFoldDB" id="A0A1S4C497"/>
<dbReference type="SUPFAM" id="SSF51197">
    <property type="entry name" value="Clavaminate synthase-like"/>
    <property type="match status" value="1"/>
</dbReference>
<name>A0A1S4C497_TOBAC</name>
<organism evidence="4 5">
    <name type="scientific">Nicotiana tabacum</name>
    <name type="common">Common tobacco</name>
    <dbReference type="NCBI Taxonomy" id="4097"/>
    <lineage>
        <taxon>Eukaryota</taxon>
        <taxon>Viridiplantae</taxon>
        <taxon>Streptophyta</taxon>
        <taxon>Embryophyta</taxon>
        <taxon>Tracheophyta</taxon>
        <taxon>Spermatophyta</taxon>
        <taxon>Magnoliopsida</taxon>
        <taxon>eudicotyledons</taxon>
        <taxon>Gunneridae</taxon>
        <taxon>Pentapetalae</taxon>
        <taxon>asterids</taxon>
        <taxon>lamiids</taxon>
        <taxon>Solanales</taxon>
        <taxon>Solanaceae</taxon>
        <taxon>Nicotianoideae</taxon>
        <taxon>Nicotianeae</taxon>
        <taxon>Nicotiana</taxon>
    </lineage>
</organism>
<feature type="domain" description="Fe2OG dioxygenase" evidence="3">
    <location>
        <begin position="302"/>
        <end position="399"/>
    </location>
</feature>
<dbReference type="InterPro" id="IPR037151">
    <property type="entry name" value="AlkB-like_sf"/>
</dbReference>
<feature type="compositionally biased region" description="Basic and acidic residues" evidence="2">
    <location>
        <begin position="434"/>
        <end position="449"/>
    </location>
</feature>
<evidence type="ECO:0000313" key="4">
    <source>
        <dbReference type="Proteomes" id="UP000790787"/>
    </source>
</evidence>
<reference evidence="4" key="1">
    <citation type="journal article" date="2014" name="Nat. Commun.">
        <title>The tobacco genome sequence and its comparison with those of tomato and potato.</title>
        <authorList>
            <person name="Sierro N."/>
            <person name="Battey J.N."/>
            <person name="Ouadi S."/>
            <person name="Bakaher N."/>
            <person name="Bovet L."/>
            <person name="Willig A."/>
            <person name="Goepfert S."/>
            <person name="Peitsch M.C."/>
            <person name="Ivanov N.V."/>
        </authorList>
    </citation>
    <scope>NUCLEOTIDE SEQUENCE [LARGE SCALE GENOMIC DNA]</scope>
</reference>
<dbReference type="GO" id="GO:0006402">
    <property type="term" value="P:mRNA catabolic process"/>
    <property type="evidence" value="ECO:0007669"/>
    <property type="project" value="InterPro"/>
</dbReference>
<keyword evidence="4" id="KW-1185">Reference proteome</keyword>
<evidence type="ECO:0000256" key="1">
    <source>
        <dbReference type="ARBA" id="ARBA00007879"/>
    </source>
</evidence>
<dbReference type="RefSeq" id="XP_016495955.1">
    <property type="nucleotide sequence ID" value="XM_016640469.2"/>
</dbReference>
<dbReference type="PROSITE" id="PS51471">
    <property type="entry name" value="FE2OG_OXY"/>
    <property type="match status" value="1"/>
</dbReference>
<protein>
    <submittedName>
        <fullName evidence="5">RNA demethylase ALKBH9B isoform X1</fullName>
    </submittedName>
    <submittedName>
        <fullName evidence="5">Uncharacterized protein isoform X1</fullName>
    </submittedName>
</protein>
<feature type="region of interest" description="Disordered" evidence="2">
    <location>
        <begin position="417"/>
        <end position="475"/>
    </location>
</feature>
<dbReference type="STRING" id="4097.A0A1S4C497"/>
<dbReference type="KEGG" id="nta:107814968"/>
<reference evidence="5" key="2">
    <citation type="submission" date="2025-08" db="UniProtKB">
        <authorList>
            <consortium name="RefSeq"/>
        </authorList>
    </citation>
    <scope>IDENTIFICATION</scope>
    <source>
        <tissue evidence="5">Leaf</tissue>
    </source>
</reference>
<dbReference type="InterPro" id="IPR044842">
    <property type="entry name" value="ALKBH9B/ALKBH10B-like"/>
</dbReference>
<dbReference type="PANTHER" id="PTHR31447:SF1">
    <property type="entry name" value="OS06G0138200 PROTEIN"/>
    <property type="match status" value="1"/>
</dbReference>
<dbReference type="PaxDb" id="4097-A0A1S4C497"/>
<feature type="compositionally biased region" description="Polar residues" evidence="2">
    <location>
        <begin position="466"/>
        <end position="475"/>
    </location>
</feature>
<dbReference type="Pfam" id="PF13532">
    <property type="entry name" value="2OG-FeII_Oxy_2"/>
    <property type="match status" value="1"/>
</dbReference>
<dbReference type="InterPro" id="IPR027450">
    <property type="entry name" value="AlkB-like"/>
</dbReference>
<dbReference type="OrthoDB" id="271595at2759"/>
<proteinExistence type="inferred from homology"/>
<dbReference type="RefSeq" id="XP_016495955.1">
    <property type="nucleotide sequence ID" value="XM_016640469.1"/>
</dbReference>
<dbReference type="Gene3D" id="2.60.120.590">
    <property type="entry name" value="Alpha-ketoglutarate-dependent dioxygenase AlkB-like"/>
    <property type="match status" value="1"/>
</dbReference>